<dbReference type="WBParaSite" id="nRc.2.0.1.t39845-RA">
    <property type="protein sequence ID" value="nRc.2.0.1.t39845-RA"/>
    <property type="gene ID" value="nRc.2.0.1.g39845"/>
</dbReference>
<dbReference type="Proteomes" id="UP000887565">
    <property type="component" value="Unplaced"/>
</dbReference>
<evidence type="ECO:0000256" key="1">
    <source>
        <dbReference type="ARBA" id="ARBA00004141"/>
    </source>
</evidence>
<proteinExistence type="inferred from homology"/>
<dbReference type="InterPro" id="IPR006214">
    <property type="entry name" value="Bax_inhibitor_1-related"/>
</dbReference>
<keyword evidence="2 5" id="KW-0812">Transmembrane</keyword>
<organism evidence="6 7">
    <name type="scientific">Romanomermis culicivorax</name>
    <name type="common">Nematode worm</name>
    <dbReference type="NCBI Taxonomy" id="13658"/>
    <lineage>
        <taxon>Eukaryota</taxon>
        <taxon>Metazoa</taxon>
        <taxon>Ecdysozoa</taxon>
        <taxon>Nematoda</taxon>
        <taxon>Enoplea</taxon>
        <taxon>Dorylaimia</taxon>
        <taxon>Mermithida</taxon>
        <taxon>Mermithoidea</taxon>
        <taxon>Mermithidae</taxon>
        <taxon>Romanomermis</taxon>
    </lineage>
</organism>
<sequence length="136" mass="14131">MPMKLLAWATHCAVMGAILAPLAFVGGPIVMRAALYTAGIVGGLSATAACAPSDKFLNMGGMLGIGFGIVFAASLGTYFLPPTTMFGAGIYSVALYGGLVLFAAFMLYDTQRLIAQAQTHPNEKFYGVAPYDPINA</sequence>
<comment type="subcellular location">
    <subcellularLocation>
        <location evidence="1">Membrane</location>
        <topology evidence="1">Multi-pass membrane protein</topology>
    </subcellularLocation>
</comment>
<accession>A0A915KP66</accession>
<evidence type="ECO:0000256" key="5">
    <source>
        <dbReference type="RuleBase" id="RU004379"/>
    </source>
</evidence>
<keyword evidence="6" id="KW-1185">Reference proteome</keyword>
<feature type="transmembrane region" description="Helical" evidence="5">
    <location>
        <begin position="86"/>
        <end position="108"/>
    </location>
</feature>
<dbReference type="PANTHER" id="PTHR23291:SF112">
    <property type="entry name" value="GROWTH HORMONE-INDUCIBLE TRANSMEMBRANE PROTEIN"/>
    <property type="match status" value="1"/>
</dbReference>
<feature type="transmembrane region" description="Helical" evidence="5">
    <location>
        <begin position="29"/>
        <end position="50"/>
    </location>
</feature>
<dbReference type="Pfam" id="PF01027">
    <property type="entry name" value="Bax1-I"/>
    <property type="match status" value="1"/>
</dbReference>
<evidence type="ECO:0000313" key="7">
    <source>
        <dbReference type="WBParaSite" id="nRc.2.0.1.t39845-RA"/>
    </source>
</evidence>
<name>A0A915KP66_ROMCU</name>
<comment type="caution">
    <text evidence="5">Lacks conserved residue(s) required for the propagation of feature annotation.</text>
</comment>
<keyword evidence="4 5" id="KW-0472">Membrane</keyword>
<evidence type="ECO:0000313" key="6">
    <source>
        <dbReference type="Proteomes" id="UP000887565"/>
    </source>
</evidence>
<evidence type="ECO:0000256" key="4">
    <source>
        <dbReference type="ARBA" id="ARBA00023136"/>
    </source>
</evidence>
<feature type="transmembrane region" description="Helical" evidence="5">
    <location>
        <begin position="62"/>
        <end position="80"/>
    </location>
</feature>
<dbReference type="OMA" id="WATHCAI"/>
<evidence type="ECO:0000256" key="3">
    <source>
        <dbReference type="ARBA" id="ARBA00022989"/>
    </source>
</evidence>
<dbReference type="PANTHER" id="PTHR23291">
    <property type="entry name" value="BAX INHIBITOR-RELATED"/>
    <property type="match status" value="1"/>
</dbReference>
<keyword evidence="3 5" id="KW-1133">Transmembrane helix</keyword>
<dbReference type="AlphaFoldDB" id="A0A915KP66"/>
<comment type="similarity">
    <text evidence="5">Belongs to the BI1 family.</text>
</comment>
<reference evidence="7" key="1">
    <citation type="submission" date="2022-11" db="UniProtKB">
        <authorList>
            <consortium name="WormBaseParasite"/>
        </authorList>
    </citation>
    <scope>IDENTIFICATION</scope>
</reference>
<protein>
    <submittedName>
        <fullName evidence="7">Uncharacterized protein</fullName>
    </submittedName>
</protein>
<dbReference type="GO" id="GO:0005743">
    <property type="term" value="C:mitochondrial inner membrane"/>
    <property type="evidence" value="ECO:0007669"/>
    <property type="project" value="TreeGrafter"/>
</dbReference>
<evidence type="ECO:0000256" key="2">
    <source>
        <dbReference type="ARBA" id="ARBA00022692"/>
    </source>
</evidence>